<dbReference type="GO" id="GO:0005506">
    <property type="term" value="F:iron ion binding"/>
    <property type="evidence" value="ECO:0007669"/>
    <property type="project" value="InterPro"/>
</dbReference>
<dbReference type="Gene3D" id="3.30.365.10">
    <property type="entry name" value="Aldehyde oxidase/xanthine dehydrogenase, molybdopterin binding domain"/>
    <property type="match status" value="4"/>
</dbReference>
<evidence type="ECO:0000256" key="3">
    <source>
        <dbReference type="ARBA" id="ARBA00023002"/>
    </source>
</evidence>
<reference evidence="5 6" key="1">
    <citation type="submission" date="2016-02" db="EMBL/GenBank/DDBJ databases">
        <title>Draft genome sequence of Aeromonas trota strain 1999lcr isolated from cerebrospinal fluid (CSF).</title>
        <authorList>
            <person name="Dallagassa C.B."/>
            <person name="Prediger K.C."/>
            <person name="Weiss V.A."/>
            <person name="Assis F.E."/>
            <person name="Baura V."/>
            <person name="Cruz L.M."/>
            <person name="Souza E.M."/>
            <person name="Pedrosa F.O."/>
            <person name="Fadel-Picheth C.M."/>
        </authorList>
    </citation>
    <scope>NUCLEOTIDE SEQUENCE [LARGE SCALE GENOMIC DNA]</scope>
    <source>
        <strain evidence="5 6">1999lcr</strain>
    </source>
</reference>
<evidence type="ECO:0000256" key="1">
    <source>
        <dbReference type="ARBA" id="ARBA00006849"/>
    </source>
</evidence>
<organism evidence="5 6">
    <name type="scientific">Aeromonas enteropelogenes</name>
    <name type="common">Aeromonas trota</name>
    <dbReference type="NCBI Taxonomy" id="29489"/>
    <lineage>
        <taxon>Bacteria</taxon>
        <taxon>Pseudomonadati</taxon>
        <taxon>Pseudomonadota</taxon>
        <taxon>Gammaproteobacteria</taxon>
        <taxon>Aeromonadales</taxon>
        <taxon>Aeromonadaceae</taxon>
        <taxon>Aeromonas</taxon>
    </lineage>
</organism>
<dbReference type="AlphaFoldDB" id="A0A175VCI3"/>
<evidence type="ECO:0000256" key="2">
    <source>
        <dbReference type="ARBA" id="ARBA00022505"/>
    </source>
</evidence>
<dbReference type="Pfam" id="PF02738">
    <property type="entry name" value="MoCoBD_1"/>
    <property type="match status" value="1"/>
</dbReference>
<evidence type="ECO:0000313" key="6">
    <source>
        <dbReference type="Proteomes" id="UP000078435"/>
    </source>
</evidence>
<dbReference type="InterPro" id="IPR008274">
    <property type="entry name" value="AldOxase/xan_DH_MoCoBD1"/>
</dbReference>
<evidence type="ECO:0000313" key="5">
    <source>
        <dbReference type="EMBL" id="KXU78386.1"/>
    </source>
</evidence>
<dbReference type="NCBIfam" id="NF007426">
    <property type="entry name" value="PRK09970.1"/>
    <property type="match status" value="1"/>
</dbReference>
<dbReference type="Proteomes" id="UP000078435">
    <property type="component" value="Unassembled WGS sequence"/>
</dbReference>
<comment type="caution">
    <text evidence="5">The sequence shown here is derived from an EMBL/GenBank/DDBJ whole genome shotgun (WGS) entry which is preliminary data.</text>
</comment>
<dbReference type="GO" id="GO:0002197">
    <property type="term" value="C:xanthine dehydrogenase complex"/>
    <property type="evidence" value="ECO:0007669"/>
    <property type="project" value="InterPro"/>
</dbReference>
<dbReference type="InterPro" id="IPR046867">
    <property type="entry name" value="AldOxase/xan_DH_MoCoBD2"/>
</dbReference>
<dbReference type="InterPro" id="IPR036856">
    <property type="entry name" value="Ald_Oxase/Xan_DH_a/b_sf"/>
</dbReference>
<dbReference type="SUPFAM" id="SSF56003">
    <property type="entry name" value="Molybdenum cofactor-binding domain"/>
    <property type="match status" value="1"/>
</dbReference>
<proteinExistence type="inferred from homology"/>
<keyword evidence="2" id="KW-0500">Molybdenum</keyword>
<name>A0A175VCI3_AEREN</name>
<gene>
    <name evidence="5" type="ORF">LCR_04400</name>
</gene>
<dbReference type="OrthoDB" id="6177861at2"/>
<dbReference type="InterPro" id="IPR016208">
    <property type="entry name" value="Ald_Oxase/xanthine_DH-like"/>
</dbReference>
<dbReference type="Pfam" id="PF01315">
    <property type="entry name" value="Ald_Xan_dh_C"/>
    <property type="match status" value="1"/>
</dbReference>
<dbReference type="STRING" id="29489.VL01_05180"/>
<accession>A0A175VCI3</accession>
<dbReference type="InterPro" id="IPR050028">
    <property type="entry name" value="XdhA_XDHase"/>
</dbReference>
<dbReference type="InterPro" id="IPR037165">
    <property type="entry name" value="AldOxase/xan_DH_Mopterin-bd_sf"/>
</dbReference>
<dbReference type="Pfam" id="PF20256">
    <property type="entry name" value="MoCoBD_2"/>
    <property type="match status" value="1"/>
</dbReference>
<dbReference type="SMART" id="SM01008">
    <property type="entry name" value="Ald_Xan_dh_C"/>
    <property type="match status" value="1"/>
</dbReference>
<evidence type="ECO:0000259" key="4">
    <source>
        <dbReference type="SMART" id="SM01008"/>
    </source>
</evidence>
<comment type="similarity">
    <text evidence="1">Belongs to the xanthine dehydrogenase family.</text>
</comment>
<dbReference type="RefSeq" id="WP_061477511.1">
    <property type="nucleotide sequence ID" value="NZ_JMGO02000018.1"/>
</dbReference>
<protein>
    <submittedName>
        <fullName evidence="5">Xanthine dehydrogenase</fullName>
    </submittedName>
</protein>
<dbReference type="InterPro" id="IPR000674">
    <property type="entry name" value="Ald_Oxase/Xan_DH_a/b"/>
</dbReference>
<dbReference type="GO" id="GO:0004854">
    <property type="term" value="F:xanthine dehydrogenase activity"/>
    <property type="evidence" value="ECO:0007669"/>
    <property type="project" value="InterPro"/>
</dbReference>
<dbReference type="EMBL" id="JMGO02000018">
    <property type="protein sequence ID" value="KXU78386.1"/>
    <property type="molecule type" value="Genomic_DNA"/>
</dbReference>
<dbReference type="PANTHER" id="PTHR11908">
    <property type="entry name" value="XANTHINE DEHYDROGENASE"/>
    <property type="match status" value="1"/>
</dbReference>
<dbReference type="SUPFAM" id="SSF54665">
    <property type="entry name" value="CO dehydrogenase molybdoprotein N-domain-like"/>
    <property type="match status" value="1"/>
</dbReference>
<dbReference type="Gene3D" id="3.90.1170.50">
    <property type="entry name" value="Aldehyde oxidase/xanthine dehydrogenase, a/b hammerhead"/>
    <property type="match status" value="1"/>
</dbReference>
<dbReference type="PANTHER" id="PTHR11908:SF132">
    <property type="entry name" value="ALDEHYDE OXIDASE 1-RELATED"/>
    <property type="match status" value="1"/>
</dbReference>
<feature type="domain" description="Aldehyde oxidase/xanthine dehydrogenase a/b hammerhead" evidence="4">
    <location>
        <begin position="17"/>
        <end position="133"/>
    </location>
</feature>
<dbReference type="NCBIfam" id="NF043082">
    <property type="entry name" value="XdhA_XDHase"/>
    <property type="match status" value="1"/>
</dbReference>
<keyword evidence="3" id="KW-0560">Oxidoreductase</keyword>
<sequence>MSIGLPLKRVDAEAKVTGSARYTDDNIMLGMRHAKYVRSNIAHGRVLAIDASEALALHGVEAVFTHEDVPATCYRTAGHAWSLDEAKRDVKDRRLLTDHVRHFGDGVAIVVARDPLVAEKAAALVKVSYEPLPVMTDARSALADDAHPIHPGGNLLRQSQIRAGEPEQAIAAADVQFKGHYQTPVVQHCHLETVTCYAYMDQPDHIVVVSSTQIPQIVRSRVAKSLGLPWSSVRVIKPYMGGGFGNKQDVLEEPMAAFLSYKLGGVPVKVSLSREECFFASRTRHGFSIDGTLGIDRDGTLKGYQLDVLSNTGGYASHGHSIASAGANKISYLYPRSAFGYDAKTFYSNLPTAGAMRGYGAPQVVFALECMLDDACAELGLDPLAVRIANVAREGDVNQVNQKTIYSAGLPECLRRGGEQFEWARLRAECLAQDPASRVRRGVGVACFSYGSNTYPVGVEIAGARMLLNQDGTVNLQIGATEIGQGSDTVFAQMAAQTLGIPFEQIRVISTQDTDITAYDPGSFASRQSYVAAPAIHQAALQLRARILSLAAQLCHQDVGSLTLVDGYVVLAGAPDKVLISVAEVSVNAYYHLTIGGQITSEVSHKTTTNPPSFGCTFVDLCVDIDLCKVTINRILNLHDAGKILNPQLAEGQVHGGMGMGIGWSLFEEMIIDARTGAVRNPNLLDYKFPTMLDLPELECDFVQTHEPQSVYGHKSLGEPPIISPGPAIRNAIRMATGVAINELPITPKTLFREFVAAGLITEGTREEQPHV</sequence>